<dbReference type="PROSITE" id="PS50011">
    <property type="entry name" value="PROTEIN_KINASE_DOM"/>
    <property type="match status" value="1"/>
</dbReference>
<evidence type="ECO:0000256" key="1">
    <source>
        <dbReference type="ARBA" id="ARBA00012513"/>
    </source>
</evidence>
<keyword evidence="5" id="KW-0418">Kinase</keyword>
<evidence type="ECO:0000313" key="12">
    <source>
        <dbReference type="EMBL" id="KAI8581807.1"/>
    </source>
</evidence>
<feature type="compositionally biased region" description="Basic and acidic residues" evidence="10">
    <location>
        <begin position="334"/>
        <end position="343"/>
    </location>
</feature>
<evidence type="ECO:0000256" key="9">
    <source>
        <dbReference type="PROSITE-ProRule" id="PRU10141"/>
    </source>
</evidence>
<dbReference type="GO" id="GO:0005524">
    <property type="term" value="F:ATP binding"/>
    <property type="evidence" value="ECO:0007669"/>
    <property type="project" value="UniProtKB-UniRule"/>
</dbReference>
<feature type="compositionally biased region" description="Acidic residues" evidence="10">
    <location>
        <begin position="89"/>
        <end position="102"/>
    </location>
</feature>
<dbReference type="Proteomes" id="UP001206595">
    <property type="component" value="Unassembled WGS sequence"/>
</dbReference>
<comment type="catalytic activity">
    <reaction evidence="8">
        <text>L-seryl-[protein] + ATP = O-phospho-L-seryl-[protein] + ADP + H(+)</text>
        <dbReference type="Rhea" id="RHEA:17989"/>
        <dbReference type="Rhea" id="RHEA-COMP:9863"/>
        <dbReference type="Rhea" id="RHEA-COMP:11604"/>
        <dbReference type="ChEBI" id="CHEBI:15378"/>
        <dbReference type="ChEBI" id="CHEBI:29999"/>
        <dbReference type="ChEBI" id="CHEBI:30616"/>
        <dbReference type="ChEBI" id="CHEBI:83421"/>
        <dbReference type="ChEBI" id="CHEBI:456216"/>
        <dbReference type="EC" id="2.7.11.1"/>
    </reaction>
</comment>
<feature type="region of interest" description="Disordered" evidence="10">
    <location>
        <begin position="278"/>
        <end position="355"/>
    </location>
</feature>
<evidence type="ECO:0000256" key="7">
    <source>
        <dbReference type="ARBA" id="ARBA00047899"/>
    </source>
</evidence>
<keyword evidence="3" id="KW-0808">Transferase</keyword>
<evidence type="ECO:0000256" key="8">
    <source>
        <dbReference type="ARBA" id="ARBA00048679"/>
    </source>
</evidence>
<feature type="binding site" evidence="9">
    <location>
        <position position="153"/>
    </location>
    <ligand>
        <name>ATP</name>
        <dbReference type="ChEBI" id="CHEBI:30616"/>
    </ligand>
</feature>
<evidence type="ECO:0000256" key="4">
    <source>
        <dbReference type="ARBA" id="ARBA00022741"/>
    </source>
</evidence>
<name>A0AAD5HEX3_UMBRA</name>
<feature type="compositionally biased region" description="Basic and acidic residues" evidence="10">
    <location>
        <begin position="26"/>
        <end position="37"/>
    </location>
</feature>
<keyword evidence="6 9" id="KW-0067">ATP-binding</keyword>
<dbReference type="GO" id="GO:0005634">
    <property type="term" value="C:nucleus"/>
    <property type="evidence" value="ECO:0007669"/>
    <property type="project" value="TreeGrafter"/>
</dbReference>
<dbReference type="Pfam" id="PF00069">
    <property type="entry name" value="Pkinase"/>
    <property type="match status" value="2"/>
</dbReference>
<dbReference type="EMBL" id="MU620904">
    <property type="protein sequence ID" value="KAI8581807.1"/>
    <property type="molecule type" value="Genomic_DNA"/>
</dbReference>
<dbReference type="AlphaFoldDB" id="A0AAD5HEX3"/>
<feature type="domain" description="Protein kinase" evidence="11">
    <location>
        <begin position="124"/>
        <end position="528"/>
    </location>
</feature>
<dbReference type="InterPro" id="IPR011009">
    <property type="entry name" value="Kinase-like_dom_sf"/>
</dbReference>
<comment type="catalytic activity">
    <reaction evidence="7">
        <text>L-threonyl-[protein] + ATP = O-phospho-L-threonyl-[protein] + ADP + H(+)</text>
        <dbReference type="Rhea" id="RHEA:46608"/>
        <dbReference type="Rhea" id="RHEA-COMP:11060"/>
        <dbReference type="Rhea" id="RHEA-COMP:11605"/>
        <dbReference type="ChEBI" id="CHEBI:15378"/>
        <dbReference type="ChEBI" id="CHEBI:30013"/>
        <dbReference type="ChEBI" id="CHEBI:30616"/>
        <dbReference type="ChEBI" id="CHEBI:61977"/>
        <dbReference type="ChEBI" id="CHEBI:456216"/>
        <dbReference type="EC" id="2.7.11.1"/>
    </reaction>
</comment>
<dbReference type="EC" id="2.7.11.1" evidence="1"/>
<evidence type="ECO:0000256" key="6">
    <source>
        <dbReference type="ARBA" id="ARBA00022840"/>
    </source>
</evidence>
<dbReference type="GO" id="GO:0005737">
    <property type="term" value="C:cytoplasm"/>
    <property type="evidence" value="ECO:0007669"/>
    <property type="project" value="TreeGrafter"/>
</dbReference>
<organism evidence="12 13">
    <name type="scientific">Umbelopsis ramanniana AG</name>
    <dbReference type="NCBI Taxonomy" id="1314678"/>
    <lineage>
        <taxon>Eukaryota</taxon>
        <taxon>Fungi</taxon>
        <taxon>Fungi incertae sedis</taxon>
        <taxon>Mucoromycota</taxon>
        <taxon>Mucoromycotina</taxon>
        <taxon>Umbelopsidomycetes</taxon>
        <taxon>Umbelopsidales</taxon>
        <taxon>Umbelopsidaceae</taxon>
        <taxon>Umbelopsis</taxon>
    </lineage>
</organism>
<comment type="caution">
    <text evidence="12">The sequence shown here is derived from an EMBL/GenBank/DDBJ whole genome shotgun (WGS) entry which is preliminary data.</text>
</comment>
<evidence type="ECO:0000256" key="3">
    <source>
        <dbReference type="ARBA" id="ARBA00022679"/>
    </source>
</evidence>
<dbReference type="InterPro" id="IPR008271">
    <property type="entry name" value="Ser/Thr_kinase_AS"/>
</dbReference>
<dbReference type="GeneID" id="75912736"/>
<dbReference type="GO" id="GO:0000245">
    <property type="term" value="P:spliceosomal complex assembly"/>
    <property type="evidence" value="ECO:0007669"/>
    <property type="project" value="TreeGrafter"/>
</dbReference>
<evidence type="ECO:0000259" key="11">
    <source>
        <dbReference type="PROSITE" id="PS50011"/>
    </source>
</evidence>
<feature type="compositionally biased region" description="Basic and acidic residues" evidence="10">
    <location>
        <begin position="1"/>
        <end position="15"/>
    </location>
</feature>
<dbReference type="InterPro" id="IPR051334">
    <property type="entry name" value="SRPK"/>
</dbReference>
<keyword evidence="13" id="KW-1185">Reference proteome</keyword>
<keyword evidence="4 9" id="KW-0547">Nucleotide-binding</keyword>
<feature type="region of interest" description="Disordered" evidence="10">
    <location>
        <begin position="1"/>
        <end position="112"/>
    </location>
</feature>
<dbReference type="PANTHER" id="PTHR47634:SF9">
    <property type="entry name" value="PROTEIN KINASE DOMAIN-CONTAINING PROTEIN-RELATED"/>
    <property type="match status" value="1"/>
</dbReference>
<evidence type="ECO:0000256" key="5">
    <source>
        <dbReference type="ARBA" id="ARBA00022777"/>
    </source>
</evidence>
<dbReference type="Gene3D" id="1.10.510.10">
    <property type="entry name" value="Transferase(Phosphotransferase) domain 1"/>
    <property type="match status" value="1"/>
</dbReference>
<dbReference type="SUPFAM" id="SSF56112">
    <property type="entry name" value="Protein kinase-like (PK-like)"/>
    <property type="match status" value="1"/>
</dbReference>
<evidence type="ECO:0000313" key="13">
    <source>
        <dbReference type="Proteomes" id="UP001206595"/>
    </source>
</evidence>
<dbReference type="InterPro" id="IPR017441">
    <property type="entry name" value="Protein_kinase_ATP_BS"/>
</dbReference>
<dbReference type="PROSITE" id="PS00108">
    <property type="entry name" value="PROTEIN_KINASE_ST"/>
    <property type="match status" value="1"/>
</dbReference>
<reference evidence="12" key="1">
    <citation type="submission" date="2021-06" db="EMBL/GenBank/DDBJ databases">
        <authorList>
            <consortium name="DOE Joint Genome Institute"/>
            <person name="Mondo S.J."/>
            <person name="Amses K.R."/>
            <person name="Simmons D.R."/>
            <person name="Longcore J.E."/>
            <person name="Seto K."/>
            <person name="Alves G.H."/>
            <person name="Bonds A.E."/>
            <person name="Quandt C.A."/>
            <person name="Davis W.J."/>
            <person name="Chang Y."/>
            <person name="Letcher P.M."/>
            <person name="Powell M.J."/>
            <person name="Kuo A."/>
            <person name="Labutti K."/>
            <person name="Pangilinan J."/>
            <person name="Andreopoulos W."/>
            <person name="Tritt A."/>
            <person name="Riley R."/>
            <person name="Hundley H."/>
            <person name="Johnson J."/>
            <person name="Lipzen A."/>
            <person name="Barry K."/>
            <person name="Berbee M.L."/>
            <person name="Buchler N.E."/>
            <person name="Grigoriev I.V."/>
            <person name="Spatafora J.W."/>
            <person name="Stajich J.E."/>
            <person name="James T.Y."/>
        </authorList>
    </citation>
    <scope>NUCLEOTIDE SEQUENCE</scope>
    <source>
        <strain evidence="12">AG</strain>
    </source>
</reference>
<sequence length="530" mass="61817">MDSSLDKRRYHDSGNRYRGHKRTDRFRRDVHSEHDAYRNSYPHRNRSKSPRSHPNSKYERRRKHAKRSPEKRSQRDRSYASGSSGGSDNDGDQEFENEEEDREDYRKGGYHPIHIGDKFKDGQYTIIRKLGWGHFSTVWLVKDNSTDRHFALKVVKSAKHYTETALDEVKLLKTVAEKNPTAIGRQHVTGVYDDFMHNGTNGTHVCMTFEVLGENLLALIKRYKHRGIPIHLVKQIAKQMLYGLDYLHRECHIIHTDLKPENVLMCIDNAEELVRKSAAQAAATIEPDRMDDHVKERPRYSDPERSRDGLSRGRSLHRHDRVQMIASQPLSSDTESRDSMDHRGRPHSTKGGRYRDQAIEVPYSLDLINIKIADLGNACWVNHHFTEDIQTRQYRSPEVIIGAPWGPEADIWSFACMMFELITGDYLFDPQKGARHNRDDDHLAQMIELIGDMPRSFALSGKRSQEYFNHRGELRHISRLRHWGLADVLHEKYSMRKEQAQDIASFLLPMLRYEHRASAQEMLDHAWLRA</sequence>
<feature type="compositionally biased region" description="Basic and acidic residues" evidence="10">
    <location>
        <begin position="67"/>
        <end position="78"/>
    </location>
</feature>
<protein>
    <recommendedName>
        <fullName evidence="1">non-specific serine/threonine protein kinase</fullName>
        <ecNumber evidence="1">2.7.11.1</ecNumber>
    </recommendedName>
</protein>
<dbReference type="Gene3D" id="3.30.200.20">
    <property type="entry name" value="Phosphorylase Kinase, domain 1"/>
    <property type="match status" value="1"/>
</dbReference>
<gene>
    <name evidence="12" type="ORF">K450DRAFT_231267</name>
</gene>
<dbReference type="GO" id="GO:0004674">
    <property type="term" value="F:protein serine/threonine kinase activity"/>
    <property type="evidence" value="ECO:0007669"/>
    <property type="project" value="UniProtKB-KW"/>
</dbReference>
<reference evidence="12" key="2">
    <citation type="journal article" date="2022" name="Proc. Natl. Acad. Sci. U.S.A.">
        <title>Diploid-dominant life cycles characterize the early evolution of Fungi.</title>
        <authorList>
            <person name="Amses K.R."/>
            <person name="Simmons D.R."/>
            <person name="Longcore J.E."/>
            <person name="Mondo S.J."/>
            <person name="Seto K."/>
            <person name="Jeronimo G.H."/>
            <person name="Bonds A.E."/>
            <person name="Quandt C.A."/>
            <person name="Davis W.J."/>
            <person name="Chang Y."/>
            <person name="Federici B.A."/>
            <person name="Kuo A."/>
            <person name="LaButti K."/>
            <person name="Pangilinan J."/>
            <person name="Andreopoulos W."/>
            <person name="Tritt A."/>
            <person name="Riley R."/>
            <person name="Hundley H."/>
            <person name="Johnson J."/>
            <person name="Lipzen A."/>
            <person name="Barry K."/>
            <person name="Lang B.F."/>
            <person name="Cuomo C.A."/>
            <person name="Buchler N.E."/>
            <person name="Grigoriev I.V."/>
            <person name="Spatafora J.W."/>
            <person name="Stajich J.E."/>
            <person name="James T.Y."/>
        </authorList>
    </citation>
    <scope>NUCLEOTIDE SEQUENCE</scope>
    <source>
        <strain evidence="12">AG</strain>
    </source>
</reference>
<dbReference type="InterPro" id="IPR000719">
    <property type="entry name" value="Prot_kinase_dom"/>
</dbReference>
<keyword evidence="2" id="KW-0723">Serine/threonine-protein kinase</keyword>
<dbReference type="CDD" id="cd14136">
    <property type="entry name" value="STKc_SRPK"/>
    <property type="match status" value="1"/>
</dbReference>
<proteinExistence type="predicted"/>
<evidence type="ECO:0000256" key="10">
    <source>
        <dbReference type="SAM" id="MobiDB-lite"/>
    </source>
</evidence>
<dbReference type="GO" id="GO:0050684">
    <property type="term" value="P:regulation of mRNA processing"/>
    <property type="evidence" value="ECO:0007669"/>
    <property type="project" value="TreeGrafter"/>
</dbReference>
<dbReference type="SMART" id="SM00220">
    <property type="entry name" value="S_TKc"/>
    <property type="match status" value="1"/>
</dbReference>
<accession>A0AAD5HEX3</accession>
<dbReference type="PROSITE" id="PS00107">
    <property type="entry name" value="PROTEIN_KINASE_ATP"/>
    <property type="match status" value="1"/>
</dbReference>
<feature type="compositionally biased region" description="Basic residues" evidence="10">
    <location>
        <begin position="41"/>
        <end position="51"/>
    </location>
</feature>
<dbReference type="RefSeq" id="XP_051446811.1">
    <property type="nucleotide sequence ID" value="XM_051587391.1"/>
</dbReference>
<dbReference type="PANTHER" id="PTHR47634">
    <property type="entry name" value="PROTEIN KINASE DOMAIN-CONTAINING PROTEIN-RELATED"/>
    <property type="match status" value="1"/>
</dbReference>
<evidence type="ECO:0000256" key="2">
    <source>
        <dbReference type="ARBA" id="ARBA00022527"/>
    </source>
</evidence>
<dbReference type="FunFam" id="3.30.200.20:FF:000770">
    <property type="entry name" value="SRSF protein kinase 2"/>
    <property type="match status" value="1"/>
</dbReference>
<feature type="compositionally biased region" description="Basic and acidic residues" evidence="10">
    <location>
        <begin position="286"/>
        <end position="311"/>
    </location>
</feature>